<organism evidence="2 3">
    <name type="scientific">Emiliania huxleyi (strain CCMP1516)</name>
    <dbReference type="NCBI Taxonomy" id="280463"/>
    <lineage>
        <taxon>Eukaryota</taxon>
        <taxon>Haptista</taxon>
        <taxon>Haptophyta</taxon>
        <taxon>Prymnesiophyceae</taxon>
        <taxon>Isochrysidales</taxon>
        <taxon>Noelaerhabdaceae</taxon>
        <taxon>Emiliania</taxon>
    </lineage>
</organism>
<dbReference type="RefSeq" id="XP_005763702.1">
    <property type="nucleotide sequence ID" value="XM_005763645.1"/>
</dbReference>
<dbReference type="RefSeq" id="XP_005785834.1">
    <property type="nucleotide sequence ID" value="XM_005785777.1"/>
</dbReference>
<dbReference type="Proteomes" id="UP000013827">
    <property type="component" value="Unassembled WGS sequence"/>
</dbReference>
<keyword evidence="3" id="KW-1185">Reference proteome</keyword>
<reference evidence="3" key="1">
    <citation type="journal article" date="2013" name="Nature">
        <title>Pan genome of the phytoplankton Emiliania underpins its global distribution.</title>
        <authorList>
            <person name="Read B.A."/>
            <person name="Kegel J."/>
            <person name="Klute M.J."/>
            <person name="Kuo A."/>
            <person name="Lefebvre S.C."/>
            <person name="Maumus F."/>
            <person name="Mayer C."/>
            <person name="Miller J."/>
            <person name="Monier A."/>
            <person name="Salamov A."/>
            <person name="Young J."/>
            <person name="Aguilar M."/>
            <person name="Claverie J.M."/>
            <person name="Frickenhaus S."/>
            <person name="Gonzalez K."/>
            <person name="Herman E.K."/>
            <person name="Lin Y.C."/>
            <person name="Napier J."/>
            <person name="Ogata H."/>
            <person name="Sarno A.F."/>
            <person name="Shmutz J."/>
            <person name="Schroeder D."/>
            <person name="de Vargas C."/>
            <person name="Verret F."/>
            <person name="von Dassow P."/>
            <person name="Valentin K."/>
            <person name="Van de Peer Y."/>
            <person name="Wheeler G."/>
            <person name="Dacks J.B."/>
            <person name="Delwiche C.F."/>
            <person name="Dyhrman S.T."/>
            <person name="Glockner G."/>
            <person name="John U."/>
            <person name="Richards T."/>
            <person name="Worden A.Z."/>
            <person name="Zhang X."/>
            <person name="Grigoriev I.V."/>
            <person name="Allen A.E."/>
            <person name="Bidle K."/>
            <person name="Borodovsky M."/>
            <person name="Bowler C."/>
            <person name="Brownlee C."/>
            <person name="Cock J.M."/>
            <person name="Elias M."/>
            <person name="Gladyshev V.N."/>
            <person name="Groth M."/>
            <person name="Guda C."/>
            <person name="Hadaegh A."/>
            <person name="Iglesias-Rodriguez M.D."/>
            <person name="Jenkins J."/>
            <person name="Jones B.M."/>
            <person name="Lawson T."/>
            <person name="Leese F."/>
            <person name="Lindquist E."/>
            <person name="Lobanov A."/>
            <person name="Lomsadze A."/>
            <person name="Malik S.B."/>
            <person name="Marsh M.E."/>
            <person name="Mackinder L."/>
            <person name="Mock T."/>
            <person name="Mueller-Roeber B."/>
            <person name="Pagarete A."/>
            <person name="Parker M."/>
            <person name="Probert I."/>
            <person name="Quesneville H."/>
            <person name="Raines C."/>
            <person name="Rensing S.A."/>
            <person name="Riano-Pachon D.M."/>
            <person name="Richier S."/>
            <person name="Rokitta S."/>
            <person name="Shiraiwa Y."/>
            <person name="Soanes D.M."/>
            <person name="van der Giezen M."/>
            <person name="Wahlund T.M."/>
            <person name="Williams B."/>
            <person name="Wilson W."/>
            <person name="Wolfe G."/>
            <person name="Wurch L.L."/>
        </authorList>
    </citation>
    <scope>NUCLEOTIDE SEQUENCE</scope>
</reference>
<dbReference type="OMA" id="IEPEWIN"/>
<sequence length="279" mass="30178">MRLLSPSLLLRASRGLATRACSRRDAQYLRRVSDGGFVLPAANPGVRLEPGFVDEAEEEALAAEARAAALSFGYDYDGDRRAHVLNPADGSIESTREVVNNTRVTGRPEKADQALPPWGYGDDFDESALPPAMGALAGRLRGSGLYNVGALRDLTLNLRRDSFFQLDPHLDPRLDGPHVFVLGLLSSVVTTFSPSDALLGANGLPPRRRGSLPSPGPARGVSETRPWRDARDSWLHAIRPGVEVDLADGAAVCDWWGQTDYLVRRSPSRISIVLAFAEG</sequence>
<dbReference type="KEGG" id="ehx:EMIHUDRAFT_111819"/>
<dbReference type="GeneID" id="17257420"/>
<dbReference type="AlphaFoldDB" id="A0A0D3KCC0"/>
<dbReference type="EnsemblProtists" id="EOD33405">
    <property type="protein sequence ID" value="EOD33405"/>
    <property type="gene ID" value="EMIHUDRAFT_111819"/>
</dbReference>
<name>A0A0D3KCC0_EMIH1</name>
<evidence type="ECO:0000313" key="2">
    <source>
        <dbReference type="EnsemblProtists" id="EOD33405"/>
    </source>
</evidence>
<evidence type="ECO:0000256" key="1">
    <source>
        <dbReference type="SAM" id="MobiDB-lite"/>
    </source>
</evidence>
<evidence type="ECO:0000313" key="3">
    <source>
        <dbReference type="Proteomes" id="UP000013827"/>
    </source>
</evidence>
<dbReference type="EnsemblProtists" id="EOD11273">
    <property type="protein sequence ID" value="EOD11273"/>
    <property type="gene ID" value="EMIHUDRAFT_247983"/>
</dbReference>
<dbReference type="Gene3D" id="2.60.120.590">
    <property type="entry name" value="Alpha-ketoglutarate-dependent dioxygenase AlkB-like"/>
    <property type="match status" value="1"/>
</dbReference>
<feature type="compositionally biased region" description="Low complexity" evidence="1">
    <location>
        <begin position="211"/>
        <end position="220"/>
    </location>
</feature>
<feature type="region of interest" description="Disordered" evidence="1">
    <location>
        <begin position="203"/>
        <end position="225"/>
    </location>
</feature>
<dbReference type="KEGG" id="ehx:EMIHUDRAFT_247983"/>
<dbReference type="PaxDb" id="2903-EOD11273"/>
<dbReference type="InterPro" id="IPR037151">
    <property type="entry name" value="AlkB-like_sf"/>
</dbReference>
<dbReference type="HOGENOM" id="CLU_999042_0_0_1"/>
<proteinExistence type="predicted"/>
<dbReference type="eggNOG" id="ENOG502S5U6">
    <property type="taxonomic scope" value="Eukaryota"/>
</dbReference>
<protein>
    <recommendedName>
        <fullName evidence="4">Fe2OG dioxygenase domain-containing protein</fullName>
    </recommendedName>
</protein>
<evidence type="ECO:0008006" key="4">
    <source>
        <dbReference type="Google" id="ProtNLM"/>
    </source>
</evidence>
<accession>A0A0D3KCC0</accession>
<dbReference type="GeneID" id="17278675"/>
<reference evidence="2" key="2">
    <citation type="submission" date="2024-10" db="UniProtKB">
        <authorList>
            <consortium name="EnsemblProtists"/>
        </authorList>
    </citation>
    <scope>IDENTIFICATION</scope>
</reference>